<dbReference type="SUPFAM" id="SSF54495">
    <property type="entry name" value="UBC-like"/>
    <property type="match status" value="1"/>
</dbReference>
<dbReference type="PROSITE" id="PS50127">
    <property type="entry name" value="UBC_2"/>
    <property type="match status" value="1"/>
</dbReference>
<accession>A0A481YYP3</accession>
<dbReference type="EC" id="2.3.2.23" evidence="2"/>
<gene>
    <name evidence="9" type="ORF">LCMiAC01_00360</name>
</gene>
<evidence type="ECO:0000256" key="7">
    <source>
        <dbReference type="PROSITE-ProRule" id="PRU10133"/>
    </source>
</evidence>
<evidence type="ECO:0000256" key="1">
    <source>
        <dbReference type="ARBA" id="ARBA00004906"/>
    </source>
</evidence>
<evidence type="ECO:0000256" key="3">
    <source>
        <dbReference type="ARBA" id="ARBA00022679"/>
    </source>
</evidence>
<evidence type="ECO:0000256" key="4">
    <source>
        <dbReference type="ARBA" id="ARBA00022741"/>
    </source>
</evidence>
<dbReference type="InterPro" id="IPR023313">
    <property type="entry name" value="UBQ-conjugating_AS"/>
</dbReference>
<dbReference type="SMART" id="SM00212">
    <property type="entry name" value="UBCc"/>
    <property type="match status" value="1"/>
</dbReference>
<dbReference type="EMBL" id="MK500388">
    <property type="protein sequence ID" value="QBK88372.1"/>
    <property type="molecule type" value="Genomic_DNA"/>
</dbReference>
<dbReference type="UniPathway" id="UPA00143"/>
<comment type="pathway">
    <text evidence="1">Protein modification; protein ubiquitination.</text>
</comment>
<dbReference type="PANTHER" id="PTHR24068">
    <property type="entry name" value="UBIQUITIN-CONJUGATING ENZYME E2"/>
    <property type="match status" value="1"/>
</dbReference>
<organism evidence="9">
    <name type="scientific">Mimivirus LCMiAC01</name>
    <dbReference type="NCBI Taxonomy" id="2506608"/>
    <lineage>
        <taxon>Viruses</taxon>
        <taxon>Varidnaviria</taxon>
        <taxon>Bamfordvirae</taxon>
        <taxon>Nucleocytoviricota</taxon>
        <taxon>Megaviricetes</taxon>
        <taxon>Imitervirales</taxon>
        <taxon>Mimiviridae</taxon>
        <taxon>Klosneuvirinae</taxon>
    </lineage>
</organism>
<dbReference type="Pfam" id="PF00179">
    <property type="entry name" value="UQ_con"/>
    <property type="match status" value="1"/>
</dbReference>
<dbReference type="Gene3D" id="3.10.110.10">
    <property type="entry name" value="Ubiquitin Conjugating Enzyme"/>
    <property type="match status" value="1"/>
</dbReference>
<dbReference type="GO" id="GO:0005524">
    <property type="term" value="F:ATP binding"/>
    <property type="evidence" value="ECO:0007669"/>
    <property type="project" value="UniProtKB-KW"/>
</dbReference>
<feature type="domain" description="UBC core" evidence="8">
    <location>
        <begin position="1"/>
        <end position="147"/>
    </location>
</feature>
<keyword evidence="3" id="KW-0808">Transferase</keyword>
<reference evidence="9" key="1">
    <citation type="journal article" date="2019" name="MBio">
        <title>Virus Genomes from Deep Sea Sediments Expand the Ocean Megavirome and Support Independent Origins of Viral Gigantism.</title>
        <authorList>
            <person name="Backstrom D."/>
            <person name="Yutin N."/>
            <person name="Jorgensen S.L."/>
            <person name="Dharamshi J."/>
            <person name="Homa F."/>
            <person name="Zaremba-Niedwiedzka K."/>
            <person name="Spang A."/>
            <person name="Wolf Y.I."/>
            <person name="Koonin E.V."/>
            <person name="Ettema T.J."/>
        </authorList>
    </citation>
    <scope>NUCLEOTIDE SEQUENCE</scope>
</reference>
<evidence type="ECO:0000256" key="2">
    <source>
        <dbReference type="ARBA" id="ARBA00012486"/>
    </source>
</evidence>
<evidence type="ECO:0000259" key="8">
    <source>
        <dbReference type="PROSITE" id="PS50127"/>
    </source>
</evidence>
<name>A0A481YYP3_9VIRU</name>
<feature type="active site" description="Glycyl thioester intermediate" evidence="7">
    <location>
        <position position="85"/>
    </location>
</feature>
<proteinExistence type="predicted"/>
<dbReference type="GO" id="GO:0016567">
    <property type="term" value="P:protein ubiquitination"/>
    <property type="evidence" value="ECO:0007669"/>
    <property type="project" value="UniProtKB-UniPathway"/>
</dbReference>
<evidence type="ECO:0000256" key="6">
    <source>
        <dbReference type="ARBA" id="ARBA00022840"/>
    </source>
</evidence>
<dbReference type="GO" id="GO:0061631">
    <property type="term" value="F:ubiquitin conjugating enzyme activity"/>
    <property type="evidence" value="ECO:0007669"/>
    <property type="project" value="UniProtKB-EC"/>
</dbReference>
<evidence type="ECO:0000313" key="9">
    <source>
        <dbReference type="EMBL" id="QBK88372.1"/>
    </source>
</evidence>
<dbReference type="InterPro" id="IPR000608">
    <property type="entry name" value="UBC"/>
</dbReference>
<keyword evidence="5" id="KW-0833">Ubl conjugation pathway</keyword>
<keyword evidence="6" id="KW-0067">ATP-binding</keyword>
<dbReference type="InterPro" id="IPR016135">
    <property type="entry name" value="UBQ-conjugating_enzyme/RWD"/>
</dbReference>
<evidence type="ECO:0000256" key="5">
    <source>
        <dbReference type="ARBA" id="ARBA00022786"/>
    </source>
</evidence>
<keyword evidence="4" id="KW-0547">Nucleotide-binding</keyword>
<protein>
    <recommendedName>
        <fullName evidence="2">E2 ubiquitin-conjugating enzyme</fullName>
        <ecNumber evidence="2">2.3.2.23</ecNumber>
    </recommendedName>
</protein>
<dbReference type="PROSITE" id="PS00183">
    <property type="entry name" value="UBC_1"/>
    <property type="match status" value="1"/>
</dbReference>
<sequence length="147" mass="16823">MFRRLQRELIRLQRDPPANCSAGPIKKKDLTKWIATITGPSNSPYAGGIFSLTIDFPNDYPDSPPKVKFKTRVYHPNINRKGEICLDVLKSEWSPALYIDKVLLSISSLLLDPNPKDPLDPDAADLYMRNKAEFDMEARRLTRKYAM</sequence>
<dbReference type="FunFam" id="3.10.110.10:FF:000101">
    <property type="entry name" value="Ubiquitin-conjugating enzyme E2 D2"/>
    <property type="match status" value="1"/>
</dbReference>